<protein>
    <submittedName>
        <fullName evidence="2">ROK family protein</fullName>
    </submittedName>
</protein>
<gene>
    <name evidence="2" type="ORF">ENN47_07915</name>
</gene>
<dbReference type="Gene3D" id="3.30.420.40">
    <property type="match status" value="2"/>
</dbReference>
<dbReference type="SUPFAM" id="SSF53067">
    <property type="entry name" value="Actin-like ATPase domain"/>
    <property type="match status" value="1"/>
</dbReference>
<dbReference type="InterPro" id="IPR043129">
    <property type="entry name" value="ATPase_NBD"/>
</dbReference>
<organism evidence="2">
    <name type="scientific">Mesotoga infera</name>
    <dbReference type="NCBI Taxonomy" id="1236046"/>
    <lineage>
        <taxon>Bacteria</taxon>
        <taxon>Thermotogati</taxon>
        <taxon>Thermotogota</taxon>
        <taxon>Thermotogae</taxon>
        <taxon>Kosmotogales</taxon>
        <taxon>Kosmotogaceae</taxon>
        <taxon>Mesotoga</taxon>
    </lineage>
</organism>
<proteinExistence type="inferred from homology"/>
<dbReference type="AlphaFoldDB" id="A0A7C1CZ51"/>
<name>A0A7C1CZ51_9BACT</name>
<comment type="caution">
    <text evidence="2">The sequence shown here is derived from an EMBL/GenBank/DDBJ whole genome shotgun (WGS) entry which is preliminary data.</text>
</comment>
<dbReference type="InterPro" id="IPR000600">
    <property type="entry name" value="ROK"/>
</dbReference>
<dbReference type="PANTHER" id="PTHR18964:SF149">
    <property type="entry name" value="BIFUNCTIONAL UDP-N-ACETYLGLUCOSAMINE 2-EPIMERASE_N-ACETYLMANNOSAMINE KINASE"/>
    <property type="match status" value="1"/>
</dbReference>
<dbReference type="EMBL" id="DSBT01000226">
    <property type="protein sequence ID" value="HDP78093.1"/>
    <property type="molecule type" value="Genomic_DNA"/>
</dbReference>
<evidence type="ECO:0000313" key="2">
    <source>
        <dbReference type="EMBL" id="HDP78093.1"/>
    </source>
</evidence>
<dbReference type="PANTHER" id="PTHR18964">
    <property type="entry name" value="ROK (REPRESSOR, ORF, KINASE) FAMILY"/>
    <property type="match status" value="1"/>
</dbReference>
<dbReference type="Proteomes" id="UP000886198">
    <property type="component" value="Unassembled WGS sequence"/>
</dbReference>
<dbReference type="Pfam" id="PF00480">
    <property type="entry name" value="ROK"/>
    <property type="match status" value="1"/>
</dbReference>
<comment type="similarity">
    <text evidence="1">Belongs to the ROK (NagC/XylR) family.</text>
</comment>
<accession>A0A7C1CZ51</accession>
<sequence length="286" mass="31332">MNRLVIDIGGTNTRVCLVDETPAVVFKERINYSDDIGTFQALLKKSCRNILSKEETADMVGLSVAGGYLLKNKRIWIPNLFGTELVCPFDLLDLDENHLFVTNDRVSGAIGEMEFGKAKGVTDFLYISIGTGVGMGIVSNGTVIEGSNGLAGSVGWLRFDEERIEYLVGGVGITLKYEELTGERLPAYEIFTLAEQGAPKAAEVVNRAGRYLGKLISCFLNSTDPERIVLSGSIGRRWRSLKNEALRSIESHKSPMVPIPQILLSNLGEDAQILGTTILMQRKQTT</sequence>
<evidence type="ECO:0000256" key="1">
    <source>
        <dbReference type="ARBA" id="ARBA00006479"/>
    </source>
</evidence>
<reference evidence="2" key="1">
    <citation type="journal article" date="2020" name="mSystems">
        <title>Genome- and Community-Level Interaction Insights into Carbon Utilization and Element Cycling Functions of Hydrothermarchaeota in Hydrothermal Sediment.</title>
        <authorList>
            <person name="Zhou Z."/>
            <person name="Liu Y."/>
            <person name="Xu W."/>
            <person name="Pan J."/>
            <person name="Luo Z.H."/>
            <person name="Li M."/>
        </authorList>
    </citation>
    <scope>NUCLEOTIDE SEQUENCE [LARGE SCALE GENOMIC DNA]</scope>
    <source>
        <strain evidence="2">SpSt-1179</strain>
    </source>
</reference>